<dbReference type="EMBL" id="ABOX02000054">
    <property type="protein sequence ID" value="EEF57884.1"/>
    <property type="molecule type" value="Genomic_DNA"/>
</dbReference>
<dbReference type="Pfam" id="PF07963">
    <property type="entry name" value="N_methyl"/>
    <property type="match status" value="1"/>
</dbReference>
<evidence type="ECO:0000256" key="2">
    <source>
        <dbReference type="SAM" id="Phobius"/>
    </source>
</evidence>
<evidence type="ECO:0008006" key="5">
    <source>
        <dbReference type="Google" id="ProtNLM"/>
    </source>
</evidence>
<keyword evidence="2" id="KW-0472">Membrane</keyword>
<evidence type="ECO:0000313" key="4">
    <source>
        <dbReference type="Proteomes" id="UP000003688"/>
    </source>
</evidence>
<gene>
    <name evidence="3" type="ORF">Cflav_PD0834</name>
</gene>
<evidence type="ECO:0000256" key="1">
    <source>
        <dbReference type="SAM" id="MobiDB-lite"/>
    </source>
</evidence>
<comment type="caution">
    <text evidence="3">The sequence shown here is derived from an EMBL/GenBank/DDBJ whole genome shotgun (WGS) entry which is preliminary data.</text>
</comment>
<dbReference type="Proteomes" id="UP000003688">
    <property type="component" value="Unassembled WGS sequence"/>
</dbReference>
<dbReference type="PROSITE" id="PS00409">
    <property type="entry name" value="PROKAR_NTER_METHYL"/>
    <property type="match status" value="1"/>
</dbReference>
<dbReference type="SUPFAM" id="SSF54523">
    <property type="entry name" value="Pili subunits"/>
    <property type="match status" value="1"/>
</dbReference>
<dbReference type="InterPro" id="IPR012902">
    <property type="entry name" value="N_methyl_site"/>
</dbReference>
<dbReference type="InterPro" id="IPR045584">
    <property type="entry name" value="Pilin-like"/>
</dbReference>
<evidence type="ECO:0000313" key="3">
    <source>
        <dbReference type="EMBL" id="EEF57884.1"/>
    </source>
</evidence>
<feature type="transmembrane region" description="Helical" evidence="2">
    <location>
        <begin position="38"/>
        <end position="60"/>
    </location>
</feature>
<feature type="compositionally biased region" description="Basic and acidic residues" evidence="1">
    <location>
        <begin position="14"/>
        <end position="30"/>
    </location>
</feature>
<keyword evidence="4" id="KW-1185">Reference proteome</keyword>
<keyword evidence="2" id="KW-1133">Transmembrane helix</keyword>
<dbReference type="Gene3D" id="3.30.700.10">
    <property type="entry name" value="Glycoprotein, Type 4 Pilin"/>
    <property type="match status" value="1"/>
</dbReference>
<dbReference type="PANTHER" id="PTHR30093">
    <property type="entry name" value="GENERAL SECRETION PATHWAY PROTEIN G"/>
    <property type="match status" value="1"/>
</dbReference>
<keyword evidence="2" id="KW-0812">Transmembrane</keyword>
<accession>B9XQF9</accession>
<name>B9XQF9_PEDPL</name>
<reference evidence="3 4" key="1">
    <citation type="journal article" date="2011" name="J. Bacteriol.">
        <title>Genome sequence of 'Pedosphaera parvula' Ellin514, an aerobic Verrucomicrobial isolate from pasture soil.</title>
        <authorList>
            <person name="Kant R."/>
            <person name="van Passel M.W."/>
            <person name="Sangwan P."/>
            <person name="Palva A."/>
            <person name="Lucas S."/>
            <person name="Copeland A."/>
            <person name="Lapidus A."/>
            <person name="Glavina Del Rio T."/>
            <person name="Dalin E."/>
            <person name="Tice H."/>
            <person name="Bruce D."/>
            <person name="Goodwin L."/>
            <person name="Pitluck S."/>
            <person name="Chertkov O."/>
            <person name="Larimer F.W."/>
            <person name="Land M.L."/>
            <person name="Hauser L."/>
            <person name="Brettin T.S."/>
            <person name="Detter J.C."/>
            <person name="Han S."/>
            <person name="de Vos W.M."/>
            <person name="Janssen P.H."/>
            <person name="Smidt H."/>
        </authorList>
    </citation>
    <scope>NUCLEOTIDE SEQUENCE [LARGE SCALE GENOMIC DNA]</scope>
    <source>
        <strain evidence="3 4">Ellin514</strain>
    </source>
</reference>
<sequence length="300" mass="33096">MRKMKTKVITDQFSRGDDLRDDRSPAERREKKQQGFTLIELLVVIAIIAILAGLLLPALAKAKIKAQAIQCVNNEKQLTLGWIMYAGDNSDKLVPNGELSNQPGAYTDNSLQPGGANSQWCPGNMTGPSAVDTNWIQVGLLFPYVNNFTLYKCPADRSVFPYNTSYGKPRVRSMSMNCWMNPIRSWNSIKGYSGANALNVFTKQAMINSPSTSQAFVFIDENPSTVDDSFFVSDPNQVNHWVNAPATYHNNAGGISFADGHAEIKRWRDANLLTKPGNDIAADAPTGDCKWLQDRASSVQ</sequence>
<proteinExistence type="predicted"/>
<organism evidence="3 4">
    <name type="scientific">Pedosphaera parvula (strain Ellin514)</name>
    <dbReference type="NCBI Taxonomy" id="320771"/>
    <lineage>
        <taxon>Bacteria</taxon>
        <taxon>Pseudomonadati</taxon>
        <taxon>Verrucomicrobiota</taxon>
        <taxon>Pedosphaerae</taxon>
        <taxon>Pedosphaerales</taxon>
        <taxon>Pedosphaeraceae</taxon>
        <taxon>Pedosphaera</taxon>
    </lineage>
</organism>
<dbReference type="PANTHER" id="PTHR30093:SF2">
    <property type="entry name" value="TYPE II SECRETION SYSTEM PROTEIN H"/>
    <property type="match status" value="1"/>
</dbReference>
<protein>
    <recommendedName>
        <fullName evidence="5">Type II secretory pathway pseudopilin PulG-like protein</fullName>
    </recommendedName>
</protein>
<feature type="region of interest" description="Disordered" evidence="1">
    <location>
        <begin position="1"/>
        <end position="30"/>
    </location>
</feature>
<dbReference type="NCBIfam" id="TIGR02532">
    <property type="entry name" value="IV_pilin_GFxxxE"/>
    <property type="match status" value="1"/>
</dbReference>
<dbReference type="STRING" id="320771.Cflav_PD0834"/>
<dbReference type="AlphaFoldDB" id="B9XQF9"/>